<feature type="compositionally biased region" description="Low complexity" evidence="13">
    <location>
        <begin position="689"/>
        <end position="699"/>
    </location>
</feature>
<feature type="compositionally biased region" description="Basic residues" evidence="13">
    <location>
        <begin position="525"/>
        <end position="538"/>
    </location>
</feature>
<dbReference type="AlphaFoldDB" id="A0A2T7A3F5"/>
<keyword evidence="16" id="KW-1185">Reference proteome</keyword>
<gene>
    <name evidence="15" type="ORF">B9Z19DRAFT_1121024</name>
</gene>
<keyword evidence="8" id="KW-0408">Iron</keyword>
<evidence type="ECO:0000256" key="4">
    <source>
        <dbReference type="ARBA" id="ARBA00022723"/>
    </source>
</evidence>
<dbReference type="InterPro" id="IPR019601">
    <property type="entry name" value="Oxoglutarate/Fe-dep_Oase_C"/>
</dbReference>
<evidence type="ECO:0000256" key="7">
    <source>
        <dbReference type="ARBA" id="ARBA00023002"/>
    </source>
</evidence>
<dbReference type="GO" id="GO:0009896">
    <property type="term" value="P:positive regulation of catabolic process"/>
    <property type="evidence" value="ECO:0007669"/>
    <property type="project" value="UniProtKB-ARBA"/>
</dbReference>
<organism evidence="15 16">
    <name type="scientific">Tuber borchii</name>
    <name type="common">White truffle</name>
    <dbReference type="NCBI Taxonomy" id="42251"/>
    <lineage>
        <taxon>Eukaryota</taxon>
        <taxon>Fungi</taxon>
        <taxon>Dikarya</taxon>
        <taxon>Ascomycota</taxon>
        <taxon>Pezizomycotina</taxon>
        <taxon>Pezizomycetes</taxon>
        <taxon>Pezizales</taxon>
        <taxon>Tuberaceae</taxon>
        <taxon>Tuber</taxon>
    </lineage>
</organism>
<dbReference type="OrthoDB" id="430522at2759"/>
<evidence type="ECO:0000256" key="2">
    <source>
        <dbReference type="ARBA" id="ARBA00004123"/>
    </source>
</evidence>
<keyword evidence="7" id="KW-0560">Oxidoreductase</keyword>
<keyword evidence="4" id="KW-0479">Metal-binding</keyword>
<comment type="similarity">
    <text evidence="3">Belongs to the TPA1 family.</text>
</comment>
<evidence type="ECO:0000313" key="15">
    <source>
        <dbReference type="EMBL" id="PUU82258.1"/>
    </source>
</evidence>
<comment type="catalytic activity">
    <reaction evidence="11">
        <text>[ribosomal protein uS12]-(3S)-3-hydroxy-L-proline + 2-oxoglutarate + O2 = [ribosomal protein uS12]-(3S)-3,4-dihydroxy-L-proline + succinate + CO2</text>
        <dbReference type="Rhea" id="RHEA:54160"/>
        <dbReference type="Rhea" id="RHEA-COMP:13817"/>
        <dbReference type="Rhea" id="RHEA-COMP:13818"/>
        <dbReference type="ChEBI" id="CHEBI:15379"/>
        <dbReference type="ChEBI" id="CHEBI:16526"/>
        <dbReference type="ChEBI" id="CHEBI:16810"/>
        <dbReference type="ChEBI" id="CHEBI:30031"/>
        <dbReference type="ChEBI" id="CHEBI:85428"/>
        <dbReference type="ChEBI" id="CHEBI:138052"/>
    </reaction>
</comment>
<keyword evidence="6" id="KW-0223">Dioxygenase</keyword>
<dbReference type="Pfam" id="PF13661">
    <property type="entry name" value="2OG-FeII_Oxy_4"/>
    <property type="match status" value="1"/>
</dbReference>
<name>A0A2T7A3F5_TUBBO</name>
<feature type="compositionally biased region" description="Acidic residues" evidence="13">
    <location>
        <begin position="309"/>
        <end position="318"/>
    </location>
</feature>
<proteinExistence type="inferred from homology"/>
<evidence type="ECO:0000256" key="13">
    <source>
        <dbReference type="SAM" id="MobiDB-lite"/>
    </source>
</evidence>
<dbReference type="GO" id="GO:0005737">
    <property type="term" value="C:cytoplasm"/>
    <property type="evidence" value="ECO:0007669"/>
    <property type="project" value="TreeGrafter"/>
</dbReference>
<evidence type="ECO:0000256" key="9">
    <source>
        <dbReference type="ARBA" id="ARBA00023242"/>
    </source>
</evidence>
<comment type="catalytic activity">
    <reaction evidence="10">
        <text>[ribosomal protein uS12]-L-proline + 2-oxoglutarate + O2 = [ribosomal protein uS12]-(3S)-3-hydroxy-L-proline + succinate + CO2</text>
        <dbReference type="Rhea" id="RHEA:54156"/>
        <dbReference type="Rhea" id="RHEA-COMP:13816"/>
        <dbReference type="Rhea" id="RHEA-COMP:13818"/>
        <dbReference type="ChEBI" id="CHEBI:15379"/>
        <dbReference type="ChEBI" id="CHEBI:16526"/>
        <dbReference type="ChEBI" id="CHEBI:16810"/>
        <dbReference type="ChEBI" id="CHEBI:30031"/>
        <dbReference type="ChEBI" id="CHEBI:50342"/>
        <dbReference type="ChEBI" id="CHEBI:85428"/>
    </reaction>
</comment>
<evidence type="ECO:0000256" key="11">
    <source>
        <dbReference type="ARBA" id="ARBA00051966"/>
    </source>
</evidence>
<dbReference type="GO" id="GO:0006449">
    <property type="term" value="P:regulation of translational termination"/>
    <property type="evidence" value="ECO:0007669"/>
    <property type="project" value="TreeGrafter"/>
</dbReference>
<feature type="compositionally biased region" description="Acidic residues" evidence="13">
    <location>
        <begin position="643"/>
        <end position="682"/>
    </location>
</feature>
<evidence type="ECO:0000256" key="5">
    <source>
        <dbReference type="ARBA" id="ARBA00022896"/>
    </source>
</evidence>
<dbReference type="FunFam" id="2.60.120.620:FF:000014">
    <property type="entry name" value="Prolyl 3,4-dihydroxylase TPA1"/>
    <property type="match status" value="1"/>
</dbReference>
<feature type="region of interest" description="Disordered" evidence="13">
    <location>
        <begin position="466"/>
        <end position="598"/>
    </location>
</feature>
<dbReference type="PANTHER" id="PTHR12117:SF0">
    <property type="entry name" value="PROLYL 3-HYDROXYLASE OGFOD1"/>
    <property type="match status" value="1"/>
</dbReference>
<dbReference type="InterPro" id="IPR006620">
    <property type="entry name" value="Pro_4_hyd_alph"/>
</dbReference>
<dbReference type="Proteomes" id="UP000244722">
    <property type="component" value="Unassembled WGS sequence"/>
</dbReference>
<dbReference type="Gene3D" id="2.60.120.620">
    <property type="entry name" value="q2cbj1_9rhob like domain"/>
    <property type="match status" value="1"/>
</dbReference>
<evidence type="ECO:0000259" key="14">
    <source>
        <dbReference type="PROSITE" id="PS51471"/>
    </source>
</evidence>
<comment type="subcellular location">
    <subcellularLocation>
        <location evidence="2">Nucleus</location>
    </subcellularLocation>
</comment>
<dbReference type="EMBL" id="NESQ01000031">
    <property type="protein sequence ID" value="PUU82258.1"/>
    <property type="molecule type" value="Genomic_DNA"/>
</dbReference>
<feature type="compositionally biased region" description="Acidic residues" evidence="13">
    <location>
        <begin position="560"/>
        <end position="571"/>
    </location>
</feature>
<dbReference type="SMART" id="SM00702">
    <property type="entry name" value="P4Hc"/>
    <property type="match status" value="1"/>
</dbReference>
<dbReference type="GO" id="GO:0005506">
    <property type="term" value="F:iron ion binding"/>
    <property type="evidence" value="ECO:0007669"/>
    <property type="project" value="InterPro"/>
</dbReference>
<feature type="region of interest" description="Disordered" evidence="13">
    <location>
        <begin position="642"/>
        <end position="699"/>
    </location>
</feature>
<accession>A0A2T7A3F5</accession>
<feature type="region of interest" description="Disordered" evidence="13">
    <location>
        <begin position="298"/>
        <end position="318"/>
    </location>
</feature>
<dbReference type="STRING" id="42251.A0A2T7A3F5"/>
<comment type="caution">
    <text evidence="15">The sequence shown here is derived from an EMBL/GenBank/DDBJ whole genome shotgun (WGS) entry which is preliminary data.</text>
</comment>
<evidence type="ECO:0000256" key="3">
    <source>
        <dbReference type="ARBA" id="ARBA00007443"/>
    </source>
</evidence>
<dbReference type="GO" id="GO:0010604">
    <property type="term" value="P:positive regulation of macromolecule metabolic process"/>
    <property type="evidence" value="ECO:0007669"/>
    <property type="project" value="UniProtKB-ARBA"/>
</dbReference>
<evidence type="ECO:0000313" key="16">
    <source>
        <dbReference type="Proteomes" id="UP000244722"/>
    </source>
</evidence>
<protein>
    <recommendedName>
        <fullName evidence="12">uS12 prolyl 3,4-dihydroxylase</fullName>
    </recommendedName>
</protein>
<evidence type="ECO:0000256" key="6">
    <source>
        <dbReference type="ARBA" id="ARBA00022964"/>
    </source>
</evidence>
<keyword evidence="5" id="KW-0847">Vitamin C</keyword>
<dbReference type="InterPro" id="IPR043044">
    <property type="entry name" value="TPA1/Ofd1_C"/>
</dbReference>
<dbReference type="Gene3D" id="3.60.130.20">
    <property type="entry name" value="Oxoglutarate/iron-dependent oxygenase, C-terminal degradation domain"/>
    <property type="match status" value="1"/>
</dbReference>
<evidence type="ECO:0000256" key="10">
    <source>
        <dbReference type="ARBA" id="ARBA00047444"/>
    </source>
</evidence>
<feature type="compositionally biased region" description="Basic and acidic residues" evidence="13">
    <location>
        <begin position="298"/>
        <end position="308"/>
    </location>
</feature>
<dbReference type="InterPro" id="IPR039558">
    <property type="entry name" value="TPA1/OFD1_N"/>
</dbReference>
<feature type="compositionally biased region" description="Acidic residues" evidence="13">
    <location>
        <begin position="510"/>
        <end position="520"/>
    </location>
</feature>
<comment type="cofactor">
    <cofactor evidence="1">
        <name>L-ascorbate</name>
        <dbReference type="ChEBI" id="CHEBI:38290"/>
    </cofactor>
</comment>
<dbReference type="GO" id="GO:0031543">
    <property type="term" value="F:peptidyl-proline dioxygenase activity"/>
    <property type="evidence" value="ECO:0007669"/>
    <property type="project" value="UniProtKB-ARBA"/>
</dbReference>
<feature type="domain" description="Fe2OG dioxygenase" evidence="14">
    <location>
        <begin position="144"/>
        <end position="262"/>
    </location>
</feature>
<evidence type="ECO:0000256" key="12">
    <source>
        <dbReference type="ARBA" id="ARBA00081607"/>
    </source>
</evidence>
<reference evidence="15 16" key="1">
    <citation type="submission" date="2017-04" db="EMBL/GenBank/DDBJ databases">
        <title>Draft genome sequence of Tuber borchii Vittad., a whitish edible truffle.</title>
        <authorList>
            <consortium name="DOE Joint Genome Institute"/>
            <person name="Murat C."/>
            <person name="Kuo A."/>
            <person name="Barry K.W."/>
            <person name="Clum A."/>
            <person name="Dockter R.B."/>
            <person name="Fauchery L."/>
            <person name="Iotti M."/>
            <person name="Kohler A."/>
            <person name="Labutti K."/>
            <person name="Lindquist E.A."/>
            <person name="Lipzen A."/>
            <person name="Ohm R.A."/>
            <person name="Wang M."/>
            <person name="Grigoriev I.V."/>
            <person name="Zambonelli A."/>
            <person name="Martin F.M."/>
        </authorList>
    </citation>
    <scope>NUCLEOTIDE SEQUENCE [LARGE SCALE GENOMIC DNA]</scope>
    <source>
        <strain evidence="15 16">Tbo3840</strain>
    </source>
</reference>
<dbReference type="InterPro" id="IPR005123">
    <property type="entry name" value="Oxoglu/Fe-dep_dioxygenase_dom"/>
</dbReference>
<keyword evidence="9" id="KW-0539">Nucleus</keyword>
<sequence length="699" mass="76724">MAKRKAEGASPPQSPTKKGKPAGSIPTDFKPFFREGLFDEAVQGKYRSEYATAEPYKHAVIHGLIDDALLRNVRQEVLKNVEFAPKETDIYRIHQSGDLANLDGLPKSALKLLPSLRQLRDSLYSKLFRDYVCGITGCGPLSGKKTDMAINVYTPGSHLLTHDDVIGSRRVSYILYLTSPDGPWQPSWGGALRLYPTKVAEDGVTRIPEPEWTKTIPPAWNQLSFFEVQPGLSFHDVEEVYAPEEEGGDERIRMAISGWFHIPQEGEEGYIEGLEEELAEKSSLQQLQSKSDIFDYPKPLEFKNGHEPDGEEQDGDEEGGIALTEKDLDFLLNFIAPTYLTPDTLESLSDAFAEDSSVQIAQFLSKSFAKKLKEFVKARDAKQYSPGDSEGWKIALPPHKHRYLYLQKPPAKSGINLEELNPIEQLLTVLLPSKSFAKLLHLATGLKITAGGFLARRFRRGLDYTLATGVGGDGDDDGEGEDGEGEDSSPGAGLKVEICLGITPSKGWGGEDDEDDDEEEEKAKNGKSKGKGKAKVPRPSKFDDSEKTVGGYEMYMAGDSDSDSDEEDDPDQAFKSNGKRKKADPAIYRAGRGNEDDGILFTMPASWNRLGIVLRDTGVLRFVKYISKSAAGDRWDVIGEWGVGDDGENDEAEEWLGIQDADDDDDDAEVEGADEEAEDGVDENEKQNGSDSASGSGGA</sequence>
<dbReference type="Pfam" id="PF10637">
    <property type="entry name" value="Ofd1_CTDD"/>
    <property type="match status" value="1"/>
</dbReference>
<dbReference type="PANTHER" id="PTHR12117">
    <property type="entry name" value="HISTONE ACETYLTRANSFERASE COMPLEX"/>
    <property type="match status" value="1"/>
</dbReference>
<feature type="region of interest" description="Disordered" evidence="13">
    <location>
        <begin position="1"/>
        <end position="25"/>
    </location>
</feature>
<dbReference type="PROSITE" id="PS51471">
    <property type="entry name" value="FE2OG_OXY"/>
    <property type="match status" value="1"/>
</dbReference>
<dbReference type="InterPro" id="IPR051842">
    <property type="entry name" value="uS12_prolyl_hydroxylase"/>
</dbReference>
<dbReference type="GO" id="GO:0031418">
    <property type="term" value="F:L-ascorbic acid binding"/>
    <property type="evidence" value="ECO:0007669"/>
    <property type="project" value="UniProtKB-KW"/>
</dbReference>
<dbReference type="GO" id="GO:0005634">
    <property type="term" value="C:nucleus"/>
    <property type="evidence" value="ECO:0007669"/>
    <property type="project" value="UniProtKB-SubCell"/>
</dbReference>
<evidence type="ECO:0000256" key="8">
    <source>
        <dbReference type="ARBA" id="ARBA00023004"/>
    </source>
</evidence>
<evidence type="ECO:0000256" key="1">
    <source>
        <dbReference type="ARBA" id="ARBA00001961"/>
    </source>
</evidence>
<feature type="compositionally biased region" description="Acidic residues" evidence="13">
    <location>
        <begin position="473"/>
        <end position="487"/>
    </location>
</feature>